<dbReference type="CDD" id="cd22160">
    <property type="entry name" value="F-box_AtFBL13-like"/>
    <property type="match status" value="1"/>
</dbReference>
<dbReference type="InterPro" id="IPR053781">
    <property type="entry name" value="F-box_AtFBL13-like"/>
</dbReference>
<dbReference type="InterPro" id="IPR050232">
    <property type="entry name" value="FBL13/AtMIF1-like"/>
</dbReference>
<reference evidence="3" key="2">
    <citation type="submission" date="2025-08" db="UniProtKB">
        <authorList>
            <consortium name="RefSeq"/>
        </authorList>
    </citation>
    <scope>IDENTIFICATION</scope>
    <source>
        <tissue evidence="3">Leaves</tissue>
    </source>
</reference>
<feature type="domain" description="F-box" evidence="1">
    <location>
        <begin position="16"/>
        <end position="62"/>
    </location>
</feature>
<dbReference type="PROSITE" id="PS50181">
    <property type="entry name" value="FBOX"/>
    <property type="match status" value="2"/>
</dbReference>
<dbReference type="Gene3D" id="1.20.1280.50">
    <property type="match status" value="2"/>
</dbReference>
<dbReference type="PANTHER" id="PTHR31900">
    <property type="entry name" value="F-BOX/RNI SUPERFAMILY PROTEIN-RELATED"/>
    <property type="match status" value="1"/>
</dbReference>
<dbReference type="InterPro" id="IPR055411">
    <property type="entry name" value="LRR_FXL15/At3g58940/PEG3-like"/>
</dbReference>
<dbReference type="InterPro" id="IPR001810">
    <property type="entry name" value="F-box_dom"/>
</dbReference>
<dbReference type="SUPFAM" id="SSF52047">
    <property type="entry name" value="RNI-like"/>
    <property type="match status" value="1"/>
</dbReference>
<dbReference type="SUPFAM" id="SSF81383">
    <property type="entry name" value="F-box domain"/>
    <property type="match status" value="2"/>
</dbReference>
<dbReference type="InterPro" id="IPR006566">
    <property type="entry name" value="FBD"/>
</dbReference>
<evidence type="ECO:0000259" key="1">
    <source>
        <dbReference type="PROSITE" id="PS50181"/>
    </source>
</evidence>
<dbReference type="GeneID" id="140007060"/>
<dbReference type="InterPro" id="IPR036047">
    <property type="entry name" value="F-box-like_dom_sf"/>
</dbReference>
<proteinExistence type="predicted"/>
<dbReference type="Gene3D" id="3.80.10.10">
    <property type="entry name" value="Ribonuclease Inhibitor"/>
    <property type="match status" value="1"/>
</dbReference>
<dbReference type="Pfam" id="PF08387">
    <property type="entry name" value="FBD"/>
    <property type="match status" value="2"/>
</dbReference>
<dbReference type="Pfam" id="PF24758">
    <property type="entry name" value="LRR_At5g56370"/>
    <property type="match status" value="1"/>
</dbReference>
<organism evidence="2 3">
    <name type="scientific">Coffea arabica</name>
    <name type="common">Arabian coffee</name>
    <dbReference type="NCBI Taxonomy" id="13443"/>
    <lineage>
        <taxon>Eukaryota</taxon>
        <taxon>Viridiplantae</taxon>
        <taxon>Streptophyta</taxon>
        <taxon>Embryophyta</taxon>
        <taxon>Tracheophyta</taxon>
        <taxon>Spermatophyta</taxon>
        <taxon>Magnoliopsida</taxon>
        <taxon>eudicotyledons</taxon>
        <taxon>Gunneridae</taxon>
        <taxon>Pentapetalae</taxon>
        <taxon>asterids</taxon>
        <taxon>lamiids</taxon>
        <taxon>Gentianales</taxon>
        <taxon>Rubiaceae</taxon>
        <taxon>Ixoroideae</taxon>
        <taxon>Gardenieae complex</taxon>
        <taxon>Bertiereae - Coffeeae clade</taxon>
        <taxon>Coffeeae</taxon>
        <taxon>Coffea</taxon>
    </lineage>
</organism>
<dbReference type="SMART" id="SM00579">
    <property type="entry name" value="FBD"/>
    <property type="match status" value="2"/>
</dbReference>
<dbReference type="InterPro" id="IPR032675">
    <property type="entry name" value="LRR_dom_sf"/>
</dbReference>
<feature type="domain" description="F-box" evidence="1">
    <location>
        <begin position="272"/>
        <end position="317"/>
    </location>
</feature>
<name>A0ABM4UF28_COFAR</name>
<evidence type="ECO:0000313" key="3">
    <source>
        <dbReference type="RefSeq" id="XP_071905860.1"/>
    </source>
</evidence>
<sequence>MASPGLEPETFKNDGIDRLGALPDDVLHHIMSFLDTKDAAAACVLSTRWRNFFSCDGEFSESLSIGYEVILQRNRAPIRKLSACVDKLVERFQMALEFFISAALDIVFRNDFGGIKEFGCILAEAIPICIVERLREIEIREFYGEEYEIKLVQYFLQNGKSLKKMTLCGVRQQSKTLSDGCNKILSFNKSSEVCQIVFFNKSNFIASEFGIVHKSAAVNDFRAAMKSIQPPHNLQPTGFTIEAGNIEKKHKMGLKQSREMERKWKISEMDNVDRLSALPDDFLYEILSLLPAKDAVAFLIVSTKWRKLFTSVPDTNFCVNGLNDPDDPDPCSVRSFRDEIHVGCRILALRTGAPLRKFQLHIKQYVGRFASAVELFILKALACRVRELDIHVGMTDKSRSIPPEVFTCKTLVTLKLTRDVDLDLIVPNAICLPNLKVLHLRGEMRVVDGICIQRLIKGCPSLEELNLVLCRMDESDEDQVIDFSSPSLKRFTLASFNYGGLFDFVLDSSQLEYLEFHHVGKHRFTLDAPNLSYLNYECNAVEVNLIQKNFTQSLKSVVRASIAIRYMALEIFNITIQTNFFLDGRHAFELINDLQSVNLFSYMDTLSWEQIVLTVFSLFVKALFEFRGRLPTFRNLTILQLGPFNYDGVDHGHLWKMLPRLLESAPDLEVLILGEAFGNVFTRDREFEVFLPLCFSSFEVFLPLCLPSCCLDRLREVEIREFNNEEYEFKLVKYILKNGKSLKKMTIGGVIKAMKSSEKCCKRISSFNKSSQDCQIVFN</sequence>
<dbReference type="PANTHER" id="PTHR31900:SF34">
    <property type="entry name" value="EMB|CAB62440.1-RELATED"/>
    <property type="match status" value="1"/>
</dbReference>
<dbReference type="Proteomes" id="UP001652660">
    <property type="component" value="Chromosome 1e"/>
</dbReference>
<dbReference type="RefSeq" id="XP_071905860.1">
    <property type="nucleotide sequence ID" value="XM_072049759.1"/>
</dbReference>
<dbReference type="Pfam" id="PF00646">
    <property type="entry name" value="F-box"/>
    <property type="match status" value="2"/>
</dbReference>
<gene>
    <name evidence="3" type="primary">LOC140007060</name>
</gene>
<protein>
    <submittedName>
        <fullName evidence="3">FBD-associated F-box protein At5g27750-like</fullName>
    </submittedName>
</protein>
<dbReference type="SMART" id="SM00256">
    <property type="entry name" value="FBOX"/>
    <property type="match status" value="2"/>
</dbReference>
<reference evidence="2" key="1">
    <citation type="journal article" date="2025" name="Foods">
        <title>Unveiling the Microbial Signatures of Arabica Coffee Cherries: Insights into Ripeness Specific Diversity, Functional Traits, and Implications for Quality and Safety.</title>
        <authorList>
            <consortium name="RefSeq"/>
            <person name="Tenea G.N."/>
            <person name="Cifuentes V."/>
            <person name="Reyes P."/>
            <person name="Cevallos-Vallejos M."/>
        </authorList>
    </citation>
    <scope>NUCLEOTIDE SEQUENCE [LARGE SCALE GENOMIC DNA]</scope>
</reference>
<accession>A0ABM4UF28</accession>
<evidence type="ECO:0000313" key="2">
    <source>
        <dbReference type="Proteomes" id="UP001652660"/>
    </source>
</evidence>
<keyword evidence="2" id="KW-1185">Reference proteome</keyword>